<dbReference type="RefSeq" id="WP_115518654.1">
    <property type="nucleotide sequence ID" value="NZ_QRGO01000003.1"/>
</dbReference>
<dbReference type="InterPro" id="IPR039422">
    <property type="entry name" value="MarR/SlyA-like"/>
</dbReference>
<dbReference type="PANTHER" id="PTHR33164">
    <property type="entry name" value="TRANSCRIPTIONAL REGULATOR, MARR FAMILY"/>
    <property type="match status" value="1"/>
</dbReference>
<keyword evidence="3" id="KW-0805">Transcription regulation</keyword>
<dbReference type="EMBL" id="QRGO01000003">
    <property type="protein sequence ID" value="RDV01138.1"/>
    <property type="molecule type" value="Genomic_DNA"/>
</dbReference>
<sequence length="151" mass="16717">MPAAAKSAPRDVADHLCFAIYSAGHAFNRVYKPLLDELKLTYPQYLVMVALWAEDDQTVGEIGDKLFLESSTLTPLLKRLEGLGYLTRRRDPNDERQVRLRLTDKGAALRKKSGDVSACVGAATGLQVEAIVKLRNQISTLRDNLMKTNGT</sequence>
<dbReference type="AlphaFoldDB" id="A0A371B0Q5"/>
<dbReference type="GO" id="GO:0003677">
    <property type="term" value="F:DNA binding"/>
    <property type="evidence" value="ECO:0007669"/>
    <property type="project" value="UniProtKB-KW"/>
</dbReference>
<comment type="subcellular location">
    <subcellularLocation>
        <location evidence="1">Cytoplasm</location>
    </subcellularLocation>
</comment>
<evidence type="ECO:0000256" key="3">
    <source>
        <dbReference type="ARBA" id="ARBA00023015"/>
    </source>
</evidence>
<keyword evidence="4" id="KW-0238">DNA-binding</keyword>
<organism evidence="7 8">
    <name type="scientific">Undibacter mobilis</name>
    <dbReference type="NCBI Taxonomy" id="2292256"/>
    <lineage>
        <taxon>Bacteria</taxon>
        <taxon>Pseudomonadati</taxon>
        <taxon>Pseudomonadota</taxon>
        <taxon>Alphaproteobacteria</taxon>
        <taxon>Hyphomicrobiales</taxon>
        <taxon>Nitrobacteraceae</taxon>
        <taxon>Undibacter</taxon>
    </lineage>
</organism>
<protein>
    <submittedName>
        <fullName evidence="7">MarR family transcriptional regulator</fullName>
    </submittedName>
</protein>
<dbReference type="Gene3D" id="1.10.10.10">
    <property type="entry name" value="Winged helix-like DNA-binding domain superfamily/Winged helix DNA-binding domain"/>
    <property type="match status" value="1"/>
</dbReference>
<dbReference type="FunFam" id="1.10.10.10:FF:000163">
    <property type="entry name" value="MarR family transcriptional regulator"/>
    <property type="match status" value="1"/>
</dbReference>
<keyword evidence="5" id="KW-0804">Transcription</keyword>
<dbReference type="GO" id="GO:0003700">
    <property type="term" value="F:DNA-binding transcription factor activity"/>
    <property type="evidence" value="ECO:0007669"/>
    <property type="project" value="InterPro"/>
</dbReference>
<comment type="caution">
    <text evidence="7">The sequence shown here is derived from an EMBL/GenBank/DDBJ whole genome shotgun (WGS) entry which is preliminary data.</text>
</comment>
<dbReference type="InterPro" id="IPR036390">
    <property type="entry name" value="WH_DNA-bd_sf"/>
</dbReference>
<evidence type="ECO:0000256" key="2">
    <source>
        <dbReference type="ARBA" id="ARBA00022490"/>
    </source>
</evidence>
<keyword evidence="2" id="KW-0963">Cytoplasm</keyword>
<evidence type="ECO:0000256" key="5">
    <source>
        <dbReference type="ARBA" id="ARBA00023163"/>
    </source>
</evidence>
<keyword evidence="8" id="KW-1185">Reference proteome</keyword>
<dbReference type="InterPro" id="IPR036388">
    <property type="entry name" value="WH-like_DNA-bd_sf"/>
</dbReference>
<dbReference type="OrthoDB" id="9806864at2"/>
<evidence type="ECO:0000256" key="4">
    <source>
        <dbReference type="ARBA" id="ARBA00023125"/>
    </source>
</evidence>
<dbReference type="PRINTS" id="PR00598">
    <property type="entry name" value="HTHMARR"/>
</dbReference>
<dbReference type="InterPro" id="IPR000835">
    <property type="entry name" value="HTH_MarR-typ"/>
</dbReference>
<dbReference type="SUPFAM" id="SSF46785">
    <property type="entry name" value="Winged helix' DNA-binding domain"/>
    <property type="match status" value="1"/>
</dbReference>
<evidence type="ECO:0000256" key="1">
    <source>
        <dbReference type="ARBA" id="ARBA00004496"/>
    </source>
</evidence>
<dbReference type="GO" id="GO:0006950">
    <property type="term" value="P:response to stress"/>
    <property type="evidence" value="ECO:0007669"/>
    <property type="project" value="TreeGrafter"/>
</dbReference>
<gene>
    <name evidence="7" type="ORF">DXH78_18040</name>
</gene>
<proteinExistence type="predicted"/>
<dbReference type="Pfam" id="PF22381">
    <property type="entry name" value="Staph_reg_Sar_Rot"/>
    <property type="match status" value="1"/>
</dbReference>
<reference evidence="8" key="1">
    <citation type="submission" date="2018-08" db="EMBL/GenBank/DDBJ databases">
        <authorList>
            <person name="Kim S.-J."/>
            <person name="Jung G.-Y."/>
        </authorList>
    </citation>
    <scope>NUCLEOTIDE SEQUENCE [LARGE SCALE GENOMIC DNA]</scope>
    <source>
        <strain evidence="8">GY_H</strain>
    </source>
</reference>
<feature type="domain" description="HTH marR-type" evidence="6">
    <location>
        <begin position="13"/>
        <end position="140"/>
    </location>
</feature>
<dbReference type="InterPro" id="IPR055166">
    <property type="entry name" value="Transc_reg_Sar_Rot_HTH"/>
</dbReference>
<evidence type="ECO:0000313" key="8">
    <source>
        <dbReference type="Proteomes" id="UP000263993"/>
    </source>
</evidence>
<evidence type="ECO:0000259" key="6">
    <source>
        <dbReference type="PROSITE" id="PS50995"/>
    </source>
</evidence>
<dbReference type="SMART" id="SM00347">
    <property type="entry name" value="HTH_MARR"/>
    <property type="match status" value="1"/>
</dbReference>
<dbReference type="PROSITE" id="PS50995">
    <property type="entry name" value="HTH_MARR_2"/>
    <property type="match status" value="1"/>
</dbReference>
<evidence type="ECO:0000313" key="7">
    <source>
        <dbReference type="EMBL" id="RDV01138.1"/>
    </source>
</evidence>
<dbReference type="Proteomes" id="UP000263993">
    <property type="component" value="Unassembled WGS sequence"/>
</dbReference>
<accession>A0A371B0Q5</accession>
<name>A0A371B0Q5_9BRAD</name>
<dbReference type="GO" id="GO:0005737">
    <property type="term" value="C:cytoplasm"/>
    <property type="evidence" value="ECO:0007669"/>
    <property type="project" value="UniProtKB-SubCell"/>
</dbReference>
<dbReference type="PANTHER" id="PTHR33164:SF5">
    <property type="entry name" value="ORGANIC HYDROPEROXIDE RESISTANCE TRANSCRIPTIONAL REGULATOR"/>
    <property type="match status" value="1"/>
</dbReference>